<proteinExistence type="predicted"/>
<feature type="transmembrane region" description="Helical" evidence="1">
    <location>
        <begin position="43"/>
        <end position="66"/>
    </location>
</feature>
<evidence type="ECO:0000256" key="1">
    <source>
        <dbReference type="SAM" id="Phobius"/>
    </source>
</evidence>
<keyword evidence="3" id="KW-1185">Reference proteome</keyword>
<feature type="transmembrane region" description="Helical" evidence="1">
    <location>
        <begin position="73"/>
        <end position="95"/>
    </location>
</feature>
<dbReference type="AlphaFoldDB" id="A0A0D1EHX8"/>
<protein>
    <recommendedName>
        <fullName evidence="4">DUF423 domain-containing protein</fullName>
    </recommendedName>
</protein>
<keyword evidence="1" id="KW-0472">Membrane</keyword>
<sequence length="120" mass="12809">MNVALTAGLLTLLWAIVHLFLGGREVARPLREAIDLPELVRATAWMCWHMVTATLFLVAALFLVGGWADRPDLVVAATLLSAGIAVAGILAAPALGVSYRTLPQGWLFVPVSGLGLWAMY</sequence>
<keyword evidence="1" id="KW-0812">Transmembrane</keyword>
<dbReference type="STRING" id="935700.jaqu_17240"/>
<evidence type="ECO:0000313" key="2">
    <source>
        <dbReference type="EMBL" id="KIT16496.1"/>
    </source>
</evidence>
<dbReference type="RefSeq" id="WP_043918556.1">
    <property type="nucleotide sequence ID" value="NZ_FZPF01000005.1"/>
</dbReference>
<evidence type="ECO:0008006" key="4">
    <source>
        <dbReference type="Google" id="ProtNLM"/>
    </source>
</evidence>
<reference evidence="2 3" key="1">
    <citation type="submission" date="2015-02" db="EMBL/GenBank/DDBJ databases">
        <title>Genome Sequence of Jannaschia aquimarina DSM28248, a member of the Roseobacter clade.</title>
        <authorList>
            <person name="Voget S."/>
            <person name="Daniel R."/>
        </authorList>
    </citation>
    <scope>NUCLEOTIDE SEQUENCE [LARGE SCALE GENOMIC DNA]</scope>
    <source>
        <strain evidence="2 3">GSW-M26</strain>
    </source>
</reference>
<dbReference type="Proteomes" id="UP000032232">
    <property type="component" value="Unassembled WGS sequence"/>
</dbReference>
<dbReference type="PATRIC" id="fig|935700.4.peg.1788"/>
<name>A0A0D1EHX8_9RHOB</name>
<keyword evidence="1" id="KW-1133">Transmembrane helix</keyword>
<comment type="caution">
    <text evidence="2">The sequence shown here is derived from an EMBL/GenBank/DDBJ whole genome shotgun (WGS) entry which is preliminary data.</text>
</comment>
<evidence type="ECO:0000313" key="3">
    <source>
        <dbReference type="Proteomes" id="UP000032232"/>
    </source>
</evidence>
<dbReference type="EMBL" id="JYFE01000032">
    <property type="protein sequence ID" value="KIT16496.1"/>
    <property type="molecule type" value="Genomic_DNA"/>
</dbReference>
<organism evidence="2 3">
    <name type="scientific">Jannaschia aquimarina</name>
    <dbReference type="NCBI Taxonomy" id="935700"/>
    <lineage>
        <taxon>Bacteria</taxon>
        <taxon>Pseudomonadati</taxon>
        <taxon>Pseudomonadota</taxon>
        <taxon>Alphaproteobacteria</taxon>
        <taxon>Rhodobacterales</taxon>
        <taxon>Roseobacteraceae</taxon>
        <taxon>Jannaschia</taxon>
    </lineage>
</organism>
<dbReference type="OrthoDB" id="7667463at2"/>
<accession>A0A0D1EHX8</accession>
<gene>
    <name evidence="2" type="ORF">jaqu_17240</name>
</gene>